<dbReference type="AlphaFoldDB" id="A0A1G7T4H1"/>
<dbReference type="InterPro" id="IPR001173">
    <property type="entry name" value="Glyco_trans_2-like"/>
</dbReference>
<reference evidence="3" key="1">
    <citation type="submission" date="2016-10" db="EMBL/GenBank/DDBJ databases">
        <authorList>
            <person name="Varghese N."/>
            <person name="Submissions S."/>
        </authorList>
    </citation>
    <scope>NUCLEOTIDE SEQUENCE [LARGE SCALE GENOMIC DNA]</scope>
    <source>
        <strain evidence="3">IBRC-M 10760</strain>
    </source>
</reference>
<keyword evidence="3" id="KW-1185">Reference proteome</keyword>
<protein>
    <submittedName>
        <fullName evidence="2">Glycosyltransferase involved in cell wall bisynthesis</fullName>
    </submittedName>
</protein>
<dbReference type="Pfam" id="PF00535">
    <property type="entry name" value="Glycos_transf_2"/>
    <property type="match status" value="1"/>
</dbReference>
<evidence type="ECO:0000259" key="1">
    <source>
        <dbReference type="Pfam" id="PF00535"/>
    </source>
</evidence>
<keyword evidence="2" id="KW-0808">Transferase</keyword>
<sequence length="296" mass="34431">MGSNNNVEYTVAMCNLNNDDTLEESLRSVADQLDDRFEIIIVDDGSTDGSLETLNKLEAENSQLRVVDGSNNNLAEARNQSFREAEGDYILESMDLDDKYSEGILDFVEVFEQIDSQIDDQIYLKGKSINIASRDLLLRYPYRSLGYGEDRDLWRRLFANDNIIWLDHEPFYEVMREDYRLREHIRNVFNIIVVDFRSGISFWSFLSYSLRNIRREPRTNLFRLCASLFAFLIAISRGRYTGLSEEYRQMGALDQSISNQSVSLAELEEQRGITIDRSRLSNRGEDLFYDGNYLSE</sequence>
<accession>A0A1G7T4H1</accession>
<proteinExistence type="predicted"/>
<feature type="domain" description="Glycosyltransferase 2-like" evidence="1">
    <location>
        <begin position="10"/>
        <end position="137"/>
    </location>
</feature>
<dbReference type="RefSeq" id="WP_092695288.1">
    <property type="nucleotide sequence ID" value="NZ_FNBK01000022.1"/>
</dbReference>
<dbReference type="InterPro" id="IPR029044">
    <property type="entry name" value="Nucleotide-diphossugar_trans"/>
</dbReference>
<dbReference type="PANTHER" id="PTHR43685:SF2">
    <property type="entry name" value="GLYCOSYLTRANSFERASE 2-LIKE DOMAIN-CONTAINING PROTEIN"/>
    <property type="match status" value="1"/>
</dbReference>
<organism evidence="2 3">
    <name type="scientific">Halorientalis regularis</name>
    <dbReference type="NCBI Taxonomy" id="660518"/>
    <lineage>
        <taxon>Archaea</taxon>
        <taxon>Methanobacteriati</taxon>
        <taxon>Methanobacteriota</taxon>
        <taxon>Stenosarchaea group</taxon>
        <taxon>Halobacteria</taxon>
        <taxon>Halobacteriales</taxon>
        <taxon>Haloarculaceae</taxon>
        <taxon>Halorientalis</taxon>
    </lineage>
</organism>
<dbReference type="EMBL" id="FNBK01000022">
    <property type="protein sequence ID" value="SDG29500.1"/>
    <property type="molecule type" value="Genomic_DNA"/>
</dbReference>
<dbReference type="InterPro" id="IPR050834">
    <property type="entry name" value="Glycosyltransf_2"/>
</dbReference>
<evidence type="ECO:0000313" key="3">
    <source>
        <dbReference type="Proteomes" id="UP000199076"/>
    </source>
</evidence>
<evidence type="ECO:0000313" key="2">
    <source>
        <dbReference type="EMBL" id="SDG29500.1"/>
    </source>
</evidence>
<gene>
    <name evidence="2" type="ORF">SAMN05216218_12216</name>
</gene>
<dbReference type="PANTHER" id="PTHR43685">
    <property type="entry name" value="GLYCOSYLTRANSFERASE"/>
    <property type="match status" value="1"/>
</dbReference>
<dbReference type="SUPFAM" id="SSF53448">
    <property type="entry name" value="Nucleotide-diphospho-sugar transferases"/>
    <property type="match status" value="1"/>
</dbReference>
<name>A0A1G7T4H1_9EURY</name>
<dbReference type="Gene3D" id="3.90.550.10">
    <property type="entry name" value="Spore Coat Polysaccharide Biosynthesis Protein SpsA, Chain A"/>
    <property type="match status" value="1"/>
</dbReference>
<dbReference type="GO" id="GO:0016740">
    <property type="term" value="F:transferase activity"/>
    <property type="evidence" value="ECO:0007669"/>
    <property type="project" value="UniProtKB-KW"/>
</dbReference>
<dbReference type="OrthoDB" id="46222at2157"/>
<dbReference type="Proteomes" id="UP000199076">
    <property type="component" value="Unassembled WGS sequence"/>
</dbReference>
<dbReference type="STRING" id="660518.SAMN05216218_12216"/>
<dbReference type="CDD" id="cd00761">
    <property type="entry name" value="Glyco_tranf_GTA_type"/>
    <property type="match status" value="1"/>
</dbReference>